<proteinExistence type="predicted"/>
<organism evidence="1 2">
    <name type="scientific">Caerostris extrusa</name>
    <name type="common">Bark spider</name>
    <name type="synonym">Caerostris bankana</name>
    <dbReference type="NCBI Taxonomy" id="172846"/>
    <lineage>
        <taxon>Eukaryota</taxon>
        <taxon>Metazoa</taxon>
        <taxon>Ecdysozoa</taxon>
        <taxon>Arthropoda</taxon>
        <taxon>Chelicerata</taxon>
        <taxon>Arachnida</taxon>
        <taxon>Araneae</taxon>
        <taxon>Araneomorphae</taxon>
        <taxon>Entelegynae</taxon>
        <taxon>Araneoidea</taxon>
        <taxon>Araneidae</taxon>
        <taxon>Caerostris</taxon>
    </lineage>
</organism>
<evidence type="ECO:0000313" key="2">
    <source>
        <dbReference type="Proteomes" id="UP001054945"/>
    </source>
</evidence>
<name>A0AAV4QRS4_CAEEX</name>
<dbReference type="AlphaFoldDB" id="A0AAV4QRS4"/>
<gene>
    <name evidence="1" type="ORF">CEXT_138191</name>
</gene>
<dbReference type="EMBL" id="BPLR01006655">
    <property type="protein sequence ID" value="GIY11519.1"/>
    <property type="molecule type" value="Genomic_DNA"/>
</dbReference>
<protein>
    <recommendedName>
        <fullName evidence="3">Maturase K</fullName>
    </recommendedName>
</protein>
<comment type="caution">
    <text evidence="1">The sequence shown here is derived from an EMBL/GenBank/DDBJ whole genome shotgun (WGS) entry which is preliminary data.</text>
</comment>
<evidence type="ECO:0008006" key="3">
    <source>
        <dbReference type="Google" id="ProtNLM"/>
    </source>
</evidence>
<keyword evidence="2" id="KW-1185">Reference proteome</keyword>
<sequence length="97" mass="10848">MPTIQTFFSSALEYITSHPNKYNHNYHPPLNGVRSLDTFFDKHPLPSVRQSLSSYISVRKASIGLSKLIVASSKRIQTHPSCVKKSPVPAVVTGRQR</sequence>
<reference evidence="1 2" key="1">
    <citation type="submission" date="2021-06" db="EMBL/GenBank/DDBJ databases">
        <title>Caerostris extrusa draft genome.</title>
        <authorList>
            <person name="Kono N."/>
            <person name="Arakawa K."/>
        </authorList>
    </citation>
    <scope>NUCLEOTIDE SEQUENCE [LARGE SCALE GENOMIC DNA]</scope>
</reference>
<dbReference type="Proteomes" id="UP001054945">
    <property type="component" value="Unassembled WGS sequence"/>
</dbReference>
<accession>A0AAV4QRS4</accession>
<evidence type="ECO:0000313" key="1">
    <source>
        <dbReference type="EMBL" id="GIY11519.1"/>
    </source>
</evidence>